<name>A0ACC0DIN0_9PEZI</name>
<protein>
    <submittedName>
        <fullName evidence="1">Uncharacterized protein</fullName>
    </submittedName>
</protein>
<gene>
    <name evidence="1" type="ORF">F4821DRAFT_253984</name>
</gene>
<keyword evidence="2" id="KW-1185">Reference proteome</keyword>
<organism evidence="1 2">
    <name type="scientific">Hypoxylon rubiginosum</name>
    <dbReference type="NCBI Taxonomy" id="110542"/>
    <lineage>
        <taxon>Eukaryota</taxon>
        <taxon>Fungi</taxon>
        <taxon>Dikarya</taxon>
        <taxon>Ascomycota</taxon>
        <taxon>Pezizomycotina</taxon>
        <taxon>Sordariomycetes</taxon>
        <taxon>Xylariomycetidae</taxon>
        <taxon>Xylariales</taxon>
        <taxon>Hypoxylaceae</taxon>
        <taxon>Hypoxylon</taxon>
    </lineage>
</organism>
<evidence type="ECO:0000313" key="2">
    <source>
        <dbReference type="Proteomes" id="UP001497680"/>
    </source>
</evidence>
<dbReference type="EMBL" id="MU394283">
    <property type="protein sequence ID" value="KAI6092534.1"/>
    <property type="molecule type" value="Genomic_DNA"/>
</dbReference>
<reference evidence="1 2" key="1">
    <citation type="journal article" date="2022" name="New Phytol.">
        <title>Ecological generalism drives hyperdiversity of secondary metabolite gene clusters in xylarialean endophytes.</title>
        <authorList>
            <person name="Franco M.E.E."/>
            <person name="Wisecaver J.H."/>
            <person name="Arnold A.E."/>
            <person name="Ju Y.M."/>
            <person name="Slot J.C."/>
            <person name="Ahrendt S."/>
            <person name="Moore L.P."/>
            <person name="Eastman K.E."/>
            <person name="Scott K."/>
            <person name="Konkel Z."/>
            <person name="Mondo S.J."/>
            <person name="Kuo A."/>
            <person name="Hayes R.D."/>
            <person name="Haridas S."/>
            <person name="Andreopoulos B."/>
            <person name="Riley R."/>
            <person name="LaButti K."/>
            <person name="Pangilinan J."/>
            <person name="Lipzen A."/>
            <person name="Amirebrahimi M."/>
            <person name="Yan J."/>
            <person name="Adam C."/>
            <person name="Keymanesh K."/>
            <person name="Ng V."/>
            <person name="Louie K."/>
            <person name="Northen T."/>
            <person name="Drula E."/>
            <person name="Henrissat B."/>
            <person name="Hsieh H.M."/>
            <person name="Youens-Clark K."/>
            <person name="Lutzoni F."/>
            <person name="Miadlikowska J."/>
            <person name="Eastwood D.C."/>
            <person name="Hamelin R.C."/>
            <person name="Grigoriev I.V."/>
            <person name="U'Ren J.M."/>
        </authorList>
    </citation>
    <scope>NUCLEOTIDE SEQUENCE [LARGE SCALE GENOMIC DNA]</scope>
    <source>
        <strain evidence="1 2">ER1909</strain>
    </source>
</reference>
<accession>A0ACC0DIN0</accession>
<sequence length="219" mass="24399">MAKLQGAMIEGRPRRCEWVKASRSLVRYLGRERWLHPLPASSFRRDATGEGPPPDPKSGPDNAPWELTEEIMSVLKTAFPLLTLSMETMVDQSQKYFKCPPDEDAYRLIVALLNDGLARTAARKHMGVNTIEGAAGTETSATFDSIDSQVLASCDAAIILAELDKPVMSTMTQRELELWESNAKPHLYHFVTKFHKKYSHLPSPRDARPSLSGLGPLDH</sequence>
<dbReference type="Proteomes" id="UP001497680">
    <property type="component" value="Unassembled WGS sequence"/>
</dbReference>
<evidence type="ECO:0000313" key="1">
    <source>
        <dbReference type="EMBL" id="KAI6092534.1"/>
    </source>
</evidence>
<comment type="caution">
    <text evidence="1">The sequence shown here is derived from an EMBL/GenBank/DDBJ whole genome shotgun (WGS) entry which is preliminary data.</text>
</comment>
<proteinExistence type="predicted"/>